<accession>A0A1V9HHE6</accession>
<proteinExistence type="predicted"/>
<name>A0A1V9HHE6_9XANT</name>
<evidence type="ECO:0000313" key="1">
    <source>
        <dbReference type="EMBL" id="OQP82313.1"/>
    </source>
</evidence>
<dbReference type="EMBL" id="JPUO02000071">
    <property type="protein sequence ID" value="OQP82313.1"/>
    <property type="molecule type" value="Genomic_DNA"/>
</dbReference>
<comment type="caution">
    <text evidence="1">The sequence shown here is derived from an EMBL/GenBank/DDBJ whole genome shotgun (WGS) entry which is preliminary data.</text>
</comment>
<evidence type="ECO:0008006" key="3">
    <source>
        <dbReference type="Google" id="ProtNLM"/>
    </source>
</evidence>
<sequence length="230" mass="25355">MSILAFQPEYLKSIPQDVHVIRHPAGTLPDRDAIVAALPRTEQGTPQLHYDTLWIGGGHGDVDNQGAPTKLNDCTGVEKVTSFIEDLVTIGIRTPALIVDSCFSLAWLRQFAPLLTEDGMFAGWSCICNSNRIESLTSGQLPALVEQLETALAEVPTATSSQVVYIARDRMLIRYARLTAIEEVMTAGDIADAEATLARVCKATWQGRPLIATDQRIEDRTRFIERLHQL</sequence>
<protein>
    <recommendedName>
        <fullName evidence="3">Peptidase C14</fullName>
    </recommendedName>
</protein>
<gene>
    <name evidence="1" type="ORF">IA54_020715</name>
</gene>
<dbReference type="Proteomes" id="UP000050343">
    <property type="component" value="Unassembled WGS sequence"/>
</dbReference>
<evidence type="ECO:0000313" key="2">
    <source>
        <dbReference type="Proteomes" id="UP000050343"/>
    </source>
</evidence>
<dbReference type="AlphaFoldDB" id="A0A1V9HHE6"/>
<reference evidence="1 2" key="1">
    <citation type="journal article" date="2016" name="Plant Pathol.">
        <title>Genetic characterization of strains named as Xanthomonas axonopodis pv. dieffenbachiae leads to a taxonomic revision of the X. axonopodis species complex.</title>
        <authorList>
            <person name="Constantin E.C."/>
            <person name="Cleenwerck I."/>
            <person name="Maes M."/>
            <person name="Baeyen S."/>
            <person name="Van Malderghem C."/>
            <person name="De Vos P."/>
            <person name="Cottyn B."/>
        </authorList>
    </citation>
    <scope>NUCLEOTIDE SEQUENCE [LARGE SCALE GENOMIC DNA]</scope>
    <source>
        <strain evidence="2">LMG9055</strain>
    </source>
</reference>
<organism evidence="1 2">
    <name type="scientific">Xanthomonas phaseoli pv. syngonii LMG 9055</name>
    <dbReference type="NCBI Taxonomy" id="1437878"/>
    <lineage>
        <taxon>Bacteria</taxon>
        <taxon>Pseudomonadati</taxon>
        <taxon>Pseudomonadota</taxon>
        <taxon>Gammaproteobacteria</taxon>
        <taxon>Lysobacterales</taxon>
        <taxon>Lysobacteraceae</taxon>
        <taxon>Xanthomonas</taxon>
    </lineage>
</organism>
<reference evidence="1 2" key="2">
    <citation type="journal article" date="2017" name="Plant Pathol.">
        <title>Pathogenicity and virulence gene content of Xanthomonas strains infecting Araceae, formerly known as Xanthomonas axonopodis pv. dieffenbachiae.</title>
        <authorList>
            <person name="Constantin E.C."/>
            <person name="Haegeman A."/>
            <person name="Van Vaerenbergh J."/>
            <person name="Baeyen S."/>
            <person name="Van Malderghem C."/>
            <person name="Maes M."/>
            <person name="Cottyn B."/>
        </authorList>
    </citation>
    <scope>NUCLEOTIDE SEQUENCE [LARGE SCALE GENOMIC DNA]</scope>
    <source>
        <strain evidence="2">LMG9055</strain>
    </source>
</reference>